<feature type="signal peptide" evidence="1">
    <location>
        <begin position="1"/>
        <end position="28"/>
    </location>
</feature>
<protein>
    <submittedName>
        <fullName evidence="2">Uncharacterized protein</fullName>
    </submittedName>
</protein>
<reference evidence="2" key="2">
    <citation type="journal article" date="2023" name="Proc. Natl. Acad. Sci. U.S.A.">
        <title>A global phylogenomic analysis of the shiitake genus Lentinula.</title>
        <authorList>
            <person name="Sierra-Patev S."/>
            <person name="Min B."/>
            <person name="Naranjo-Ortiz M."/>
            <person name="Looney B."/>
            <person name="Konkel Z."/>
            <person name="Slot J.C."/>
            <person name="Sakamoto Y."/>
            <person name="Steenwyk J.L."/>
            <person name="Rokas A."/>
            <person name="Carro J."/>
            <person name="Camarero S."/>
            <person name="Ferreira P."/>
            <person name="Molpeceres G."/>
            <person name="Ruiz-Duenas F.J."/>
            <person name="Serrano A."/>
            <person name="Henrissat B."/>
            <person name="Drula E."/>
            <person name="Hughes K.W."/>
            <person name="Mata J.L."/>
            <person name="Ishikawa N.K."/>
            <person name="Vargas-Isla R."/>
            <person name="Ushijima S."/>
            <person name="Smith C.A."/>
            <person name="Donoghue J."/>
            <person name="Ahrendt S."/>
            <person name="Andreopoulos W."/>
            <person name="He G."/>
            <person name="LaButti K."/>
            <person name="Lipzen A."/>
            <person name="Ng V."/>
            <person name="Riley R."/>
            <person name="Sandor L."/>
            <person name="Barry K."/>
            <person name="Martinez A.T."/>
            <person name="Xiao Y."/>
            <person name="Gibbons J.G."/>
            <person name="Terashima K."/>
            <person name="Grigoriev I.V."/>
            <person name="Hibbett D."/>
        </authorList>
    </citation>
    <scope>NUCLEOTIDE SEQUENCE</scope>
    <source>
        <strain evidence="2">Sp2 HRB7682 ss15</strain>
    </source>
</reference>
<dbReference type="EMBL" id="JANVFS010000052">
    <property type="protein sequence ID" value="KAJ4465237.1"/>
    <property type="molecule type" value="Genomic_DNA"/>
</dbReference>
<proteinExistence type="predicted"/>
<name>A0A9W8ZSH3_9AGAR</name>
<dbReference type="AlphaFoldDB" id="A0A9W8ZSH3"/>
<evidence type="ECO:0000256" key="1">
    <source>
        <dbReference type="SAM" id="SignalP"/>
    </source>
</evidence>
<organism evidence="2 3">
    <name type="scientific">Lentinula lateritia</name>
    <dbReference type="NCBI Taxonomy" id="40482"/>
    <lineage>
        <taxon>Eukaryota</taxon>
        <taxon>Fungi</taxon>
        <taxon>Dikarya</taxon>
        <taxon>Basidiomycota</taxon>
        <taxon>Agaricomycotina</taxon>
        <taxon>Agaricomycetes</taxon>
        <taxon>Agaricomycetidae</taxon>
        <taxon>Agaricales</taxon>
        <taxon>Marasmiineae</taxon>
        <taxon>Omphalotaceae</taxon>
        <taxon>Lentinula</taxon>
    </lineage>
</organism>
<keyword evidence="1" id="KW-0732">Signal</keyword>
<reference evidence="2" key="1">
    <citation type="submission" date="2022-08" db="EMBL/GenBank/DDBJ databases">
        <authorList>
            <consortium name="DOE Joint Genome Institute"/>
            <person name="Min B."/>
            <person name="Riley R."/>
            <person name="Sierra-Patev S."/>
            <person name="Naranjo-Ortiz M."/>
            <person name="Looney B."/>
            <person name="Konkel Z."/>
            <person name="Slot J.C."/>
            <person name="Sakamoto Y."/>
            <person name="Steenwyk J.L."/>
            <person name="Rokas A."/>
            <person name="Carro J."/>
            <person name="Camarero S."/>
            <person name="Ferreira P."/>
            <person name="Molpeceres G."/>
            <person name="Ruiz-Duenas F.J."/>
            <person name="Serrano A."/>
            <person name="Henrissat B."/>
            <person name="Drula E."/>
            <person name="Hughes K.W."/>
            <person name="Mata J.L."/>
            <person name="Ishikawa N.K."/>
            <person name="Vargas-Isla R."/>
            <person name="Ushijima S."/>
            <person name="Smith C.A."/>
            <person name="Ahrendt S."/>
            <person name="Andreopoulos W."/>
            <person name="He G."/>
            <person name="Labutti K."/>
            <person name="Lipzen A."/>
            <person name="Ng V."/>
            <person name="Sandor L."/>
            <person name="Barry K."/>
            <person name="Martinez A.T."/>
            <person name="Xiao Y."/>
            <person name="Gibbons J.G."/>
            <person name="Terashima K."/>
            <person name="Hibbett D.S."/>
            <person name="Grigoriev I.V."/>
        </authorList>
    </citation>
    <scope>NUCLEOTIDE SEQUENCE</scope>
    <source>
        <strain evidence="2">Sp2 HRB7682 ss15</strain>
    </source>
</reference>
<dbReference type="Proteomes" id="UP001150238">
    <property type="component" value="Unassembled WGS sequence"/>
</dbReference>
<comment type="caution">
    <text evidence="2">The sequence shown here is derived from an EMBL/GenBank/DDBJ whole genome shotgun (WGS) entry which is preliminary data.</text>
</comment>
<gene>
    <name evidence="2" type="ORF">C8J55DRAFT_259975</name>
</gene>
<evidence type="ECO:0000313" key="2">
    <source>
        <dbReference type="EMBL" id="KAJ4465237.1"/>
    </source>
</evidence>
<sequence>MHMALISLSYSCLLFIVLISAFCLCIHCSCYLFQPSPNHVTTSKGIFLFSSHSTRYHQGTPSTPGALFVLSNRKSTADLSTHIHFHSQDTFDTHSHTLQYIAQYVFDQDLPQMYFLLSREKTNDSSHIGYNTTVVRDVRPFDLLPPFIINHFHILPPLPPSRPCEYFRSPFPFRSQG</sequence>
<feature type="chain" id="PRO_5040721507" evidence="1">
    <location>
        <begin position="29"/>
        <end position="177"/>
    </location>
</feature>
<accession>A0A9W8ZSH3</accession>
<evidence type="ECO:0000313" key="3">
    <source>
        <dbReference type="Proteomes" id="UP001150238"/>
    </source>
</evidence>